<reference evidence="2" key="1">
    <citation type="journal article" date="2017" name="bioRxiv">
        <title>Comparative analysis of the genomes of Stylophora pistillata and Acropora digitifera provides evidence for extensive differences between species of corals.</title>
        <authorList>
            <person name="Voolstra C.R."/>
            <person name="Li Y."/>
            <person name="Liew Y.J."/>
            <person name="Baumgarten S."/>
            <person name="Zoccola D."/>
            <person name="Flot J.-F."/>
            <person name="Tambutte S."/>
            <person name="Allemand D."/>
            <person name="Aranda M."/>
        </authorList>
    </citation>
    <scope>NUCLEOTIDE SEQUENCE [LARGE SCALE GENOMIC DNA]</scope>
</reference>
<organism evidence="1 2">
    <name type="scientific">Stylophora pistillata</name>
    <name type="common">Smooth cauliflower coral</name>
    <dbReference type="NCBI Taxonomy" id="50429"/>
    <lineage>
        <taxon>Eukaryota</taxon>
        <taxon>Metazoa</taxon>
        <taxon>Cnidaria</taxon>
        <taxon>Anthozoa</taxon>
        <taxon>Hexacorallia</taxon>
        <taxon>Scleractinia</taxon>
        <taxon>Astrocoeniina</taxon>
        <taxon>Pocilloporidae</taxon>
        <taxon>Stylophora</taxon>
    </lineage>
</organism>
<evidence type="ECO:0000313" key="1">
    <source>
        <dbReference type="EMBL" id="PFX18634.1"/>
    </source>
</evidence>
<sequence length="162" mass="19432">MARMEIVEGRDAGSRFALNYSQHTTTELFRYAYERRLFENKLRFWFESDYWDFYQENMNETEGTRRREFKFDFVIEEQSRLIIPGLSSGISTFKTVEALRAALSKVRDSRIWLLEISTPIPEEFELINDRGHHVKIRPNKSVQVTVENFQEMLCCLNWVKFL</sequence>
<proteinExistence type="predicted"/>
<name>A0A2B4RJR0_STYPI</name>
<dbReference type="Proteomes" id="UP000225706">
    <property type="component" value="Unassembled WGS sequence"/>
</dbReference>
<gene>
    <name evidence="1" type="ORF">AWC38_SpisGene16981</name>
</gene>
<protein>
    <submittedName>
        <fullName evidence="1">Uncharacterized protein</fullName>
    </submittedName>
</protein>
<keyword evidence="2" id="KW-1185">Reference proteome</keyword>
<evidence type="ECO:0000313" key="2">
    <source>
        <dbReference type="Proteomes" id="UP000225706"/>
    </source>
</evidence>
<comment type="caution">
    <text evidence="1">The sequence shown here is derived from an EMBL/GenBank/DDBJ whole genome shotgun (WGS) entry which is preliminary data.</text>
</comment>
<accession>A0A2B4RJR0</accession>
<dbReference type="OrthoDB" id="10394034at2759"/>
<dbReference type="EMBL" id="LSMT01000400">
    <property type="protein sequence ID" value="PFX18634.1"/>
    <property type="molecule type" value="Genomic_DNA"/>
</dbReference>
<dbReference type="AlphaFoldDB" id="A0A2B4RJR0"/>